<comment type="caution">
    <text evidence="1">The sequence shown here is derived from an EMBL/GenBank/DDBJ whole genome shotgun (WGS) entry which is preliminary data.</text>
</comment>
<dbReference type="Proteomes" id="UP001249851">
    <property type="component" value="Unassembled WGS sequence"/>
</dbReference>
<accession>A0AAD9R1M2</accession>
<keyword evidence="2" id="KW-1185">Reference proteome</keyword>
<evidence type="ECO:0000313" key="2">
    <source>
        <dbReference type="Proteomes" id="UP001249851"/>
    </source>
</evidence>
<gene>
    <name evidence="1" type="ORF">P5673_003949</name>
</gene>
<dbReference type="EMBL" id="JARQWQ010000006">
    <property type="protein sequence ID" value="KAK2571362.1"/>
    <property type="molecule type" value="Genomic_DNA"/>
</dbReference>
<name>A0AAD9R1M2_ACRCE</name>
<dbReference type="AlphaFoldDB" id="A0AAD9R1M2"/>
<reference evidence="1" key="2">
    <citation type="journal article" date="2023" name="Science">
        <title>Genomic signatures of disease resistance in endangered staghorn corals.</title>
        <authorList>
            <person name="Vollmer S.V."/>
            <person name="Selwyn J.D."/>
            <person name="Despard B.A."/>
            <person name="Roesel C.L."/>
        </authorList>
    </citation>
    <scope>NUCLEOTIDE SEQUENCE</scope>
    <source>
        <strain evidence="1">K2</strain>
    </source>
</reference>
<sequence length="86" mass="9854">MREDVSYLEAKNLLRERYGQSYRMANAFVEKLAKGPEIKAEDGDALRRFSTLLSSCRNTLKEIGYLNKVENPDTLKAIVGRLPYDL</sequence>
<dbReference type="PANTHER" id="PTHR47331">
    <property type="entry name" value="PHD-TYPE DOMAIN-CONTAINING PROTEIN"/>
    <property type="match status" value="1"/>
</dbReference>
<organism evidence="1 2">
    <name type="scientific">Acropora cervicornis</name>
    <name type="common">Staghorn coral</name>
    <dbReference type="NCBI Taxonomy" id="6130"/>
    <lineage>
        <taxon>Eukaryota</taxon>
        <taxon>Metazoa</taxon>
        <taxon>Cnidaria</taxon>
        <taxon>Anthozoa</taxon>
        <taxon>Hexacorallia</taxon>
        <taxon>Scleractinia</taxon>
        <taxon>Astrocoeniina</taxon>
        <taxon>Acroporidae</taxon>
        <taxon>Acropora</taxon>
    </lineage>
</organism>
<evidence type="ECO:0000313" key="1">
    <source>
        <dbReference type="EMBL" id="KAK2571362.1"/>
    </source>
</evidence>
<protein>
    <submittedName>
        <fullName evidence="1">Uncharacterized protein</fullName>
    </submittedName>
</protein>
<reference evidence="1" key="1">
    <citation type="journal article" date="2023" name="G3 (Bethesda)">
        <title>Whole genome assembly and annotation of the endangered Caribbean coral Acropora cervicornis.</title>
        <authorList>
            <person name="Selwyn J.D."/>
            <person name="Vollmer S.V."/>
        </authorList>
    </citation>
    <scope>NUCLEOTIDE SEQUENCE</scope>
    <source>
        <strain evidence="1">K2</strain>
    </source>
</reference>
<proteinExistence type="predicted"/>